<reference evidence="1" key="1">
    <citation type="submission" date="2021-04" db="EMBL/GenBank/DDBJ databases">
        <title>Phylogenetic analysis of Acidobacteriaceae.</title>
        <authorList>
            <person name="Qiu L."/>
            <person name="Zhang Q."/>
        </authorList>
    </citation>
    <scope>NUCLEOTIDE SEQUENCE</scope>
    <source>
        <strain evidence="1">DSM 25168</strain>
    </source>
</reference>
<evidence type="ECO:0000313" key="1">
    <source>
        <dbReference type="EMBL" id="UWZ85982.1"/>
    </source>
</evidence>
<keyword evidence="1" id="KW-0121">Carboxypeptidase</keyword>
<keyword evidence="1" id="KW-0378">Hydrolase</keyword>
<accession>A0A9J7BXY5</accession>
<evidence type="ECO:0000313" key="2">
    <source>
        <dbReference type="Proteomes" id="UP001059380"/>
    </source>
</evidence>
<dbReference type="GO" id="GO:0004180">
    <property type="term" value="F:carboxypeptidase activity"/>
    <property type="evidence" value="ECO:0007669"/>
    <property type="project" value="UniProtKB-KW"/>
</dbReference>
<sequence>MKSAPILLVLCILVPASFCQQKRAARPATTTVSGHVYCADTNSPARKASVILQPADQIDAIRPGEDQHISSRGEMAQTLLDGSFTIAHVEPGTYYVIATQQGYVSPLTSVYVPPAGQPTSDPAKPKKPVMTAPRIVVQSNLPVSVNVSIERGAAVSGAILYDDGSPAVGVHVSILVHAKDSWTALPSSPVASQSYASGTDDQGRYRISGLPAGEYLLEASLSLQGMHYKVDEHNGTSVGTWPIYSLSFYGNGSSRRKDGTPIKVGPGEEVGGQDIQIPLTRLHTIRGSLVAAHDGHILNGGKLSILYADDRSEAGHTTVSKDDNTFTFAFVPEGDYILRADGVDNNYVEVAEGPDAWPPTHTEPKLLRSYGTAEQPIHVAGELTGVTVSAPDPPAPTARPALR</sequence>
<protein>
    <submittedName>
        <fullName evidence="1">Carboxypeptidase-like regulatory domain-containing protein</fullName>
    </submittedName>
</protein>
<dbReference type="KEGG" id="orp:MOP44_08560"/>
<dbReference type="InterPro" id="IPR013784">
    <property type="entry name" value="Carb-bd-like_fold"/>
</dbReference>
<dbReference type="GO" id="GO:0030246">
    <property type="term" value="F:carbohydrate binding"/>
    <property type="evidence" value="ECO:0007669"/>
    <property type="project" value="InterPro"/>
</dbReference>
<gene>
    <name evidence="1" type="ORF">MOP44_08560</name>
</gene>
<keyword evidence="1" id="KW-0645">Protease</keyword>
<keyword evidence="2" id="KW-1185">Reference proteome</keyword>
<proteinExistence type="predicted"/>
<dbReference type="RefSeq" id="WP_260795623.1">
    <property type="nucleotide sequence ID" value="NZ_CP093313.1"/>
</dbReference>
<name>A0A9J7BXY5_9BACT</name>
<dbReference type="EMBL" id="CP093313">
    <property type="protein sequence ID" value="UWZ85982.1"/>
    <property type="molecule type" value="Genomic_DNA"/>
</dbReference>
<dbReference type="Gene3D" id="2.60.40.1120">
    <property type="entry name" value="Carboxypeptidase-like, regulatory domain"/>
    <property type="match status" value="1"/>
</dbReference>
<organism evidence="1 2">
    <name type="scientific">Occallatibacter riparius</name>
    <dbReference type="NCBI Taxonomy" id="1002689"/>
    <lineage>
        <taxon>Bacteria</taxon>
        <taxon>Pseudomonadati</taxon>
        <taxon>Acidobacteriota</taxon>
        <taxon>Terriglobia</taxon>
        <taxon>Terriglobales</taxon>
        <taxon>Acidobacteriaceae</taxon>
        <taxon>Occallatibacter</taxon>
    </lineage>
</organism>
<dbReference type="Proteomes" id="UP001059380">
    <property type="component" value="Chromosome"/>
</dbReference>
<dbReference type="AlphaFoldDB" id="A0A9J7BXY5"/>
<dbReference type="SUPFAM" id="SSF49452">
    <property type="entry name" value="Starch-binding domain-like"/>
    <property type="match status" value="2"/>
</dbReference>